<evidence type="ECO:0000313" key="3">
    <source>
        <dbReference type="Proteomes" id="UP001305779"/>
    </source>
</evidence>
<dbReference type="InterPro" id="IPR016040">
    <property type="entry name" value="NAD(P)-bd_dom"/>
</dbReference>
<dbReference type="Proteomes" id="UP001305779">
    <property type="component" value="Unassembled WGS sequence"/>
</dbReference>
<dbReference type="InterPro" id="IPR036291">
    <property type="entry name" value="NAD(P)-bd_dom_sf"/>
</dbReference>
<dbReference type="PANTHER" id="PTHR14097">
    <property type="entry name" value="OXIDOREDUCTASE HTATIP2"/>
    <property type="match status" value="1"/>
</dbReference>
<feature type="domain" description="NAD(P)-binding" evidence="1">
    <location>
        <begin position="7"/>
        <end position="128"/>
    </location>
</feature>
<dbReference type="Pfam" id="PF13460">
    <property type="entry name" value="NAD_binding_10"/>
    <property type="match status" value="1"/>
</dbReference>
<organism evidence="2 3">
    <name type="scientific">Zasmidium cellare</name>
    <name type="common">Wine cellar mold</name>
    <name type="synonym">Racodium cellare</name>
    <dbReference type="NCBI Taxonomy" id="395010"/>
    <lineage>
        <taxon>Eukaryota</taxon>
        <taxon>Fungi</taxon>
        <taxon>Dikarya</taxon>
        <taxon>Ascomycota</taxon>
        <taxon>Pezizomycotina</taxon>
        <taxon>Dothideomycetes</taxon>
        <taxon>Dothideomycetidae</taxon>
        <taxon>Mycosphaerellales</taxon>
        <taxon>Mycosphaerellaceae</taxon>
        <taxon>Zasmidium</taxon>
    </lineage>
</organism>
<dbReference type="SUPFAM" id="SSF51735">
    <property type="entry name" value="NAD(P)-binding Rossmann-fold domains"/>
    <property type="match status" value="1"/>
</dbReference>
<comment type="caution">
    <text evidence="2">The sequence shown here is derived from an EMBL/GenBank/DDBJ whole genome shotgun (WGS) entry which is preliminary data.</text>
</comment>
<dbReference type="EMBL" id="JAXOVC010000004">
    <property type="protein sequence ID" value="KAK4502705.1"/>
    <property type="molecule type" value="Genomic_DNA"/>
</dbReference>
<proteinExistence type="predicted"/>
<dbReference type="Gene3D" id="3.40.50.720">
    <property type="entry name" value="NAD(P)-binding Rossmann-like Domain"/>
    <property type="match status" value="1"/>
</dbReference>
<evidence type="ECO:0000259" key="1">
    <source>
        <dbReference type="Pfam" id="PF13460"/>
    </source>
</evidence>
<protein>
    <recommendedName>
        <fullName evidence="1">NAD(P)-binding domain-containing protein</fullName>
    </recommendedName>
</protein>
<evidence type="ECO:0000313" key="2">
    <source>
        <dbReference type="EMBL" id="KAK4502705.1"/>
    </source>
</evidence>
<sequence length="219" mass="23900">MKVILSGATGFIGGNVLTRLLSVPSITSIVALSRRPLESTDPKLKVVIHKDFLKYDDEILNQLKGAEACIWCLGKATSGKEVHMDYTMAAANAFADRLLDGLEGGRKMRFVYLSGALAEKDQAKTLWLLGSARKLRGEVENKVLATQTQHPGHWQSFVARPAYVTVGEPMLRFVMPGSYIPVEELAAALVDTAVNGSETERLENSDLRRRGKAALTAKS</sequence>
<keyword evidence="3" id="KW-1185">Reference proteome</keyword>
<gene>
    <name evidence="2" type="ORF">PRZ48_006131</name>
</gene>
<dbReference type="PANTHER" id="PTHR14097:SF9">
    <property type="entry name" value="EPIMERASE, PUTATIVE (AFU_ORTHOLOGUE AFUA_8G07320)-RELATED"/>
    <property type="match status" value="1"/>
</dbReference>
<accession>A0ABR0EN76</accession>
<name>A0ABR0EN76_ZASCE</name>
<reference evidence="2 3" key="1">
    <citation type="journal article" date="2023" name="G3 (Bethesda)">
        <title>A chromosome-level genome assembly of Zasmidium syzygii isolated from banana leaves.</title>
        <authorList>
            <person name="van Westerhoven A.C."/>
            <person name="Mehrabi R."/>
            <person name="Talebi R."/>
            <person name="Steentjes M.B.F."/>
            <person name="Corcolon B."/>
            <person name="Chong P.A."/>
            <person name="Kema G.H.J."/>
            <person name="Seidl M.F."/>
        </authorList>
    </citation>
    <scope>NUCLEOTIDE SEQUENCE [LARGE SCALE GENOMIC DNA]</scope>
    <source>
        <strain evidence="2 3">P124</strain>
    </source>
</reference>